<dbReference type="OrthoDB" id="488160at2"/>
<dbReference type="Proteomes" id="UP000193355">
    <property type="component" value="Unassembled WGS sequence"/>
</dbReference>
<dbReference type="AlphaFoldDB" id="A0A1X7KTL3"/>
<reference evidence="4" key="1">
    <citation type="submission" date="2017-04" db="EMBL/GenBank/DDBJ databases">
        <authorList>
            <person name="Varghese N."/>
            <person name="Submissions S."/>
        </authorList>
    </citation>
    <scope>NUCLEOTIDE SEQUENCE [LARGE SCALE GENOMIC DNA]</scope>
    <source>
        <strain evidence="4">USBA 82</strain>
    </source>
</reference>
<dbReference type="InterPro" id="IPR036165">
    <property type="entry name" value="YefM-like_sf"/>
</dbReference>
<sequence length="83" mass="9172">MAGKVTTAEARSNFSDLVNRVSYGGERILIDRRGKSVAAIVPLEDLELLERLEDKVDLELALRALAENDGTTSWEDAVKELDL</sequence>
<comment type="similarity">
    <text evidence="1 2">Belongs to the phD/YefM antitoxin family.</text>
</comment>
<gene>
    <name evidence="3" type="ORF">SAMN06275492_13512</name>
</gene>
<dbReference type="Gene3D" id="3.40.1620.10">
    <property type="entry name" value="YefM-like domain"/>
    <property type="match status" value="1"/>
</dbReference>
<dbReference type="InterPro" id="IPR006442">
    <property type="entry name" value="Antitoxin_Phd/YefM"/>
</dbReference>
<evidence type="ECO:0000313" key="3">
    <source>
        <dbReference type="EMBL" id="SMG44217.1"/>
    </source>
</evidence>
<dbReference type="STRING" id="561720.SAMN06275492_13512"/>
<evidence type="ECO:0000256" key="1">
    <source>
        <dbReference type="ARBA" id="ARBA00009981"/>
    </source>
</evidence>
<dbReference type="EMBL" id="FXBB01000035">
    <property type="protein sequence ID" value="SMG44217.1"/>
    <property type="molecule type" value="Genomic_DNA"/>
</dbReference>
<dbReference type="NCBIfam" id="TIGR01552">
    <property type="entry name" value="phd_fam"/>
    <property type="match status" value="1"/>
</dbReference>
<organism evidence="3 4">
    <name type="scientific">Dethiosulfovibrio salsuginis</name>
    <dbReference type="NCBI Taxonomy" id="561720"/>
    <lineage>
        <taxon>Bacteria</taxon>
        <taxon>Thermotogati</taxon>
        <taxon>Synergistota</taxon>
        <taxon>Synergistia</taxon>
        <taxon>Synergistales</taxon>
        <taxon>Dethiosulfovibrionaceae</taxon>
        <taxon>Dethiosulfovibrio</taxon>
    </lineage>
</organism>
<dbReference type="RefSeq" id="WP_085545359.1">
    <property type="nucleotide sequence ID" value="NZ_FXBB01000035.1"/>
</dbReference>
<dbReference type="SUPFAM" id="SSF143120">
    <property type="entry name" value="YefM-like"/>
    <property type="match status" value="1"/>
</dbReference>
<protein>
    <recommendedName>
        <fullName evidence="2">Antitoxin</fullName>
    </recommendedName>
</protein>
<accession>A0A1X7KTL3</accession>
<evidence type="ECO:0000256" key="2">
    <source>
        <dbReference type="RuleBase" id="RU362080"/>
    </source>
</evidence>
<name>A0A1X7KTL3_9BACT</name>
<proteinExistence type="inferred from homology"/>
<comment type="function">
    <text evidence="2">Antitoxin component of a type II toxin-antitoxin (TA) system.</text>
</comment>
<keyword evidence="4" id="KW-1185">Reference proteome</keyword>
<dbReference type="Pfam" id="PF02604">
    <property type="entry name" value="PhdYeFM_antitox"/>
    <property type="match status" value="1"/>
</dbReference>
<evidence type="ECO:0000313" key="4">
    <source>
        <dbReference type="Proteomes" id="UP000193355"/>
    </source>
</evidence>